<accession>A0A455T980</accession>
<dbReference type="EMBL" id="AP019377">
    <property type="protein sequence ID" value="BBH95996.1"/>
    <property type="molecule type" value="Genomic_DNA"/>
</dbReference>
<feature type="compositionally biased region" description="Basic and acidic residues" evidence="1">
    <location>
        <begin position="99"/>
        <end position="109"/>
    </location>
</feature>
<name>A0A455T980_9CHLR</name>
<evidence type="ECO:0000313" key="2">
    <source>
        <dbReference type="EMBL" id="BBH95996.1"/>
    </source>
</evidence>
<feature type="compositionally biased region" description="Gly residues" evidence="1">
    <location>
        <begin position="88"/>
        <end position="98"/>
    </location>
</feature>
<feature type="compositionally biased region" description="Acidic residues" evidence="1">
    <location>
        <begin position="139"/>
        <end position="148"/>
    </location>
</feature>
<gene>
    <name evidence="2" type="ORF">KTA_41950</name>
</gene>
<proteinExistence type="predicted"/>
<sequence length="240" mass="26496">MSGSEIARLRRQLEAEYLAGRWALYGLASGWAKHEYIQRRLRNMEEYQSRLAELVGVERAAAIVCEIIDDVRDQERAARPAAEEDGALGRGGESTGGEGGERGPMHVEADMGAGTLVAGSNGNGVPAGAACKPQPERDPEAEDDEEERPIEKTLWLLAYRHSEEEADLLYLFYAISDEEARIIADLKIEQGGRHCSLLMLRKLPGGFGVPYGRYRGRIHVRPDGSIVEGDYLTARTLKQD</sequence>
<feature type="region of interest" description="Disordered" evidence="1">
    <location>
        <begin position="76"/>
        <end position="149"/>
    </location>
</feature>
<protein>
    <submittedName>
        <fullName evidence="2">Uncharacterized protein</fullName>
    </submittedName>
</protein>
<dbReference type="AlphaFoldDB" id="A0A455T980"/>
<organism evidence="2">
    <name type="scientific">Thermogemmatispora argillosa</name>
    <dbReference type="NCBI Taxonomy" id="2045280"/>
    <lineage>
        <taxon>Bacteria</taxon>
        <taxon>Bacillati</taxon>
        <taxon>Chloroflexota</taxon>
        <taxon>Ktedonobacteria</taxon>
        <taxon>Thermogemmatisporales</taxon>
        <taxon>Thermogemmatisporaceae</taxon>
        <taxon>Thermogemmatispora</taxon>
    </lineage>
</organism>
<reference evidence="2" key="1">
    <citation type="submission" date="2018-12" db="EMBL/GenBank/DDBJ databases">
        <title>Novel natural products biosynthetic potential of the class Ktedonobacteria.</title>
        <authorList>
            <person name="Zheng Y."/>
            <person name="Saitou A."/>
            <person name="Wang C.M."/>
            <person name="Toyoda A."/>
            <person name="Minakuchi Y."/>
            <person name="Sekiguchi Y."/>
            <person name="Ueda K."/>
            <person name="Takano H."/>
            <person name="Sakai Y."/>
            <person name="Yokota A."/>
            <person name="Yabe S."/>
        </authorList>
    </citation>
    <scope>NUCLEOTIDE SEQUENCE</scope>
    <source>
        <strain evidence="2">A3-2</strain>
    </source>
</reference>
<evidence type="ECO:0000256" key="1">
    <source>
        <dbReference type="SAM" id="MobiDB-lite"/>
    </source>
</evidence>